<proteinExistence type="predicted"/>
<reference evidence="1 2" key="1">
    <citation type="submission" date="2024-03" db="EMBL/GenBank/DDBJ databases">
        <authorList>
            <person name="Gkanogiannis A."/>
            <person name="Becerra Lopez-Lavalle L."/>
        </authorList>
    </citation>
    <scope>NUCLEOTIDE SEQUENCE [LARGE SCALE GENOMIC DNA]</scope>
</reference>
<protein>
    <submittedName>
        <fullName evidence="1">Uncharacterized protein</fullName>
    </submittedName>
</protein>
<evidence type="ECO:0000313" key="1">
    <source>
        <dbReference type="EMBL" id="CAK9310616.1"/>
    </source>
</evidence>
<sequence length="106" mass="12422">MWRMNPLYLEVSAGTSYKIGNDIGNTLYLENSILSSEGLSCTTHFGVFEDFDNQEKLNSATQVQPHSFLHKYYSYSLMYHNKQISFEIFACVQFFVFSKRQQLKRL</sequence>
<gene>
    <name evidence="1" type="ORF">CITCOLO1_LOCUS2248</name>
</gene>
<name>A0ABP0XTC4_9ROSI</name>
<organism evidence="1 2">
    <name type="scientific">Citrullus colocynthis</name>
    <name type="common">colocynth</name>
    <dbReference type="NCBI Taxonomy" id="252529"/>
    <lineage>
        <taxon>Eukaryota</taxon>
        <taxon>Viridiplantae</taxon>
        <taxon>Streptophyta</taxon>
        <taxon>Embryophyta</taxon>
        <taxon>Tracheophyta</taxon>
        <taxon>Spermatophyta</taxon>
        <taxon>Magnoliopsida</taxon>
        <taxon>eudicotyledons</taxon>
        <taxon>Gunneridae</taxon>
        <taxon>Pentapetalae</taxon>
        <taxon>rosids</taxon>
        <taxon>fabids</taxon>
        <taxon>Cucurbitales</taxon>
        <taxon>Cucurbitaceae</taxon>
        <taxon>Benincaseae</taxon>
        <taxon>Citrullus</taxon>
    </lineage>
</organism>
<evidence type="ECO:0000313" key="2">
    <source>
        <dbReference type="Proteomes" id="UP001642487"/>
    </source>
</evidence>
<keyword evidence="2" id="KW-1185">Reference proteome</keyword>
<dbReference type="Proteomes" id="UP001642487">
    <property type="component" value="Chromosome 1"/>
</dbReference>
<dbReference type="EMBL" id="OZ021735">
    <property type="protein sequence ID" value="CAK9310616.1"/>
    <property type="molecule type" value="Genomic_DNA"/>
</dbReference>
<accession>A0ABP0XTC4</accession>